<feature type="compositionally biased region" description="Acidic residues" evidence="1">
    <location>
        <begin position="173"/>
        <end position="182"/>
    </location>
</feature>
<organism evidence="2">
    <name type="scientific">Amphora coffeiformis</name>
    <dbReference type="NCBI Taxonomy" id="265554"/>
    <lineage>
        <taxon>Eukaryota</taxon>
        <taxon>Sar</taxon>
        <taxon>Stramenopiles</taxon>
        <taxon>Ochrophyta</taxon>
        <taxon>Bacillariophyta</taxon>
        <taxon>Bacillariophyceae</taxon>
        <taxon>Bacillariophycidae</taxon>
        <taxon>Thalassiophysales</taxon>
        <taxon>Catenulaceae</taxon>
        <taxon>Amphora</taxon>
    </lineage>
</organism>
<dbReference type="InterPro" id="IPR036869">
    <property type="entry name" value="J_dom_sf"/>
</dbReference>
<feature type="compositionally biased region" description="Basic and acidic residues" evidence="1">
    <location>
        <begin position="195"/>
        <end position="205"/>
    </location>
</feature>
<sequence>MAFTRAASAASSHRAKQELVRVLFGPKYYRQGREAHRMLDHSIYTHSQLKSAYLERLQELHPDKRRNNHEILSHNNNNNSEDAARDEFISLQEAWDRYEEVAKALIKVSNGSREANFTLFGVGCSFSDSPEEQERRNEITDQACRGWFSAGELGVGDESSDKAKQKTKQSSLLDDDMFVTEEMDAKPTSTGKRKSLIDHMVRPQG</sequence>
<dbReference type="EMBL" id="HBIM01000443">
    <property type="protein sequence ID" value="CAE0402093.1"/>
    <property type="molecule type" value="Transcribed_RNA"/>
</dbReference>
<dbReference type="SUPFAM" id="SSF46565">
    <property type="entry name" value="Chaperone J-domain"/>
    <property type="match status" value="1"/>
</dbReference>
<evidence type="ECO:0008006" key="3">
    <source>
        <dbReference type="Google" id="ProtNLM"/>
    </source>
</evidence>
<gene>
    <name evidence="2" type="ORF">ACOF00016_LOCUS388</name>
</gene>
<name>A0A7S3P2L5_9STRA</name>
<dbReference type="Gene3D" id="1.10.287.110">
    <property type="entry name" value="DnaJ domain"/>
    <property type="match status" value="1"/>
</dbReference>
<proteinExistence type="predicted"/>
<evidence type="ECO:0000256" key="1">
    <source>
        <dbReference type="SAM" id="MobiDB-lite"/>
    </source>
</evidence>
<evidence type="ECO:0000313" key="2">
    <source>
        <dbReference type="EMBL" id="CAE0402093.1"/>
    </source>
</evidence>
<accession>A0A7S3P2L5</accession>
<reference evidence="2" key="1">
    <citation type="submission" date="2021-01" db="EMBL/GenBank/DDBJ databases">
        <authorList>
            <person name="Corre E."/>
            <person name="Pelletier E."/>
            <person name="Niang G."/>
            <person name="Scheremetjew M."/>
            <person name="Finn R."/>
            <person name="Kale V."/>
            <person name="Holt S."/>
            <person name="Cochrane G."/>
            <person name="Meng A."/>
            <person name="Brown T."/>
            <person name="Cohen L."/>
        </authorList>
    </citation>
    <scope>NUCLEOTIDE SEQUENCE</scope>
    <source>
        <strain evidence="2">CCMP127</strain>
    </source>
</reference>
<protein>
    <recommendedName>
        <fullName evidence="3">J domain-containing protein</fullName>
    </recommendedName>
</protein>
<feature type="region of interest" description="Disordered" evidence="1">
    <location>
        <begin position="154"/>
        <end position="205"/>
    </location>
</feature>
<dbReference type="AlphaFoldDB" id="A0A7S3P2L5"/>